<dbReference type="Proteomes" id="UP000596902">
    <property type="component" value="Unassembled WGS sequence"/>
</dbReference>
<dbReference type="Pfam" id="PF00010">
    <property type="entry name" value="HLH"/>
    <property type="match status" value="1"/>
</dbReference>
<dbReference type="PANTHER" id="PTHR12770">
    <property type="entry name" value="RUS1 FAMILY PROTEIN C16ORF58"/>
    <property type="match status" value="1"/>
</dbReference>
<keyword evidence="3 8" id="KW-0812">Transmembrane</keyword>
<feature type="transmembrane region" description="Helical" evidence="8">
    <location>
        <begin position="481"/>
        <end position="502"/>
    </location>
</feature>
<dbReference type="GO" id="GO:0046983">
    <property type="term" value="F:protein dimerization activity"/>
    <property type="evidence" value="ECO:0007669"/>
    <property type="project" value="InterPro"/>
</dbReference>
<dbReference type="RefSeq" id="XP_038788276.1">
    <property type="nucleotide sequence ID" value="XM_038928569.1"/>
</dbReference>
<evidence type="ECO:0000313" key="11">
    <source>
        <dbReference type="Proteomes" id="UP000596902"/>
    </source>
</evidence>
<keyword evidence="11" id="KW-1185">Reference proteome</keyword>
<name>A0A8H7EGX8_9PLEO</name>
<dbReference type="PANTHER" id="PTHR12770:SF31">
    <property type="entry name" value="RUS FAMILY MEMBER 1"/>
    <property type="match status" value="1"/>
</dbReference>
<dbReference type="InterPro" id="IPR006968">
    <property type="entry name" value="RUS_fam"/>
</dbReference>
<evidence type="ECO:0000256" key="4">
    <source>
        <dbReference type="ARBA" id="ARBA00022989"/>
    </source>
</evidence>
<dbReference type="InterPro" id="IPR036638">
    <property type="entry name" value="HLH_DNA-bd_sf"/>
</dbReference>
<accession>A0A8H7EGX8</accession>
<dbReference type="InterPro" id="IPR055412">
    <property type="entry name" value="UVB_sens_C"/>
</dbReference>
<evidence type="ECO:0000256" key="6">
    <source>
        <dbReference type="SAM" id="Coils"/>
    </source>
</evidence>
<keyword evidence="4 8" id="KW-1133">Transmembrane helix</keyword>
<feature type="domain" description="BHLH" evidence="9">
    <location>
        <begin position="194"/>
        <end position="253"/>
    </location>
</feature>
<evidence type="ECO:0000259" key="9">
    <source>
        <dbReference type="PROSITE" id="PS50888"/>
    </source>
</evidence>
<dbReference type="InterPro" id="IPR054549">
    <property type="entry name" value="UVB_sens_RUS_dom"/>
</dbReference>
<evidence type="ECO:0000256" key="2">
    <source>
        <dbReference type="ARBA" id="ARBA00007558"/>
    </source>
</evidence>
<evidence type="ECO:0000256" key="7">
    <source>
        <dbReference type="SAM" id="MobiDB-lite"/>
    </source>
</evidence>
<dbReference type="PROSITE" id="PS50888">
    <property type="entry name" value="BHLH"/>
    <property type="match status" value="1"/>
</dbReference>
<dbReference type="SMART" id="SM00353">
    <property type="entry name" value="HLH"/>
    <property type="match status" value="1"/>
</dbReference>
<feature type="region of interest" description="Disordered" evidence="7">
    <location>
        <begin position="111"/>
        <end position="189"/>
    </location>
</feature>
<evidence type="ECO:0000256" key="8">
    <source>
        <dbReference type="SAM" id="Phobius"/>
    </source>
</evidence>
<reference evidence="10" key="2">
    <citation type="submission" date="2020-08" db="EMBL/GenBank/DDBJ databases">
        <title>Draft Genome Sequence of Cumin Blight Pathogen Alternaria burnsii.</title>
        <authorList>
            <person name="Feng Z."/>
        </authorList>
    </citation>
    <scope>NUCLEOTIDE SEQUENCE</scope>
    <source>
        <strain evidence="10">CBS107.38</strain>
    </source>
</reference>
<dbReference type="Pfam" id="PF04884">
    <property type="entry name" value="UVB_sens_prot"/>
    <property type="match status" value="1"/>
</dbReference>
<dbReference type="EMBL" id="JAAABM010000004">
    <property type="protein sequence ID" value="KAF7678141.1"/>
    <property type="molecule type" value="Genomic_DNA"/>
</dbReference>
<protein>
    <recommendedName>
        <fullName evidence="9">BHLH domain-containing protein</fullName>
    </recommendedName>
</protein>
<evidence type="ECO:0000256" key="5">
    <source>
        <dbReference type="ARBA" id="ARBA00023136"/>
    </source>
</evidence>
<dbReference type="GeneID" id="62201747"/>
<comment type="caution">
    <text evidence="10">The sequence shown here is derived from an EMBL/GenBank/DDBJ whole genome shotgun (WGS) entry which is preliminary data.</text>
</comment>
<keyword evidence="6" id="KW-0175">Coiled coil</keyword>
<dbReference type="AlphaFoldDB" id="A0A8H7EGX8"/>
<comment type="similarity">
    <text evidence="2">Belongs to the RUS1 family.</text>
</comment>
<dbReference type="Gene3D" id="4.10.280.10">
    <property type="entry name" value="Helix-loop-helix DNA-binding domain"/>
    <property type="match status" value="1"/>
</dbReference>
<gene>
    <name evidence="10" type="ORF">GT037_003522</name>
</gene>
<dbReference type="CDD" id="cd11395">
    <property type="entry name" value="bHLHzip_SREBP_like"/>
    <property type="match status" value="1"/>
</dbReference>
<evidence type="ECO:0000256" key="1">
    <source>
        <dbReference type="ARBA" id="ARBA00004370"/>
    </source>
</evidence>
<dbReference type="SUPFAM" id="SSF47459">
    <property type="entry name" value="HLH, helix-loop-helix DNA-binding domain"/>
    <property type="match status" value="1"/>
</dbReference>
<reference evidence="10" key="1">
    <citation type="submission" date="2020-01" db="EMBL/GenBank/DDBJ databases">
        <authorList>
            <person name="Feng Z.H.Z."/>
        </authorList>
    </citation>
    <scope>NUCLEOTIDE SEQUENCE</scope>
    <source>
        <strain evidence="10">CBS107.38</strain>
    </source>
</reference>
<evidence type="ECO:0000313" key="10">
    <source>
        <dbReference type="EMBL" id="KAF7678141.1"/>
    </source>
</evidence>
<feature type="region of interest" description="Disordered" evidence="7">
    <location>
        <begin position="639"/>
        <end position="658"/>
    </location>
</feature>
<evidence type="ECO:0000256" key="3">
    <source>
        <dbReference type="ARBA" id="ARBA00022692"/>
    </source>
</evidence>
<proteinExistence type="inferred from homology"/>
<dbReference type="Pfam" id="PF24160">
    <property type="entry name" value="UVB_sens_C"/>
    <property type="match status" value="1"/>
</dbReference>
<keyword evidence="5 8" id="KW-0472">Membrane</keyword>
<feature type="compositionally biased region" description="Basic residues" evidence="7">
    <location>
        <begin position="165"/>
        <end position="176"/>
    </location>
</feature>
<comment type="subcellular location">
    <subcellularLocation>
        <location evidence="1">Membrane</location>
    </subcellularLocation>
</comment>
<dbReference type="GO" id="GO:0016020">
    <property type="term" value="C:membrane"/>
    <property type="evidence" value="ECO:0007669"/>
    <property type="project" value="UniProtKB-SubCell"/>
</dbReference>
<organism evidence="10 11">
    <name type="scientific">Alternaria burnsii</name>
    <dbReference type="NCBI Taxonomy" id="1187904"/>
    <lineage>
        <taxon>Eukaryota</taxon>
        <taxon>Fungi</taxon>
        <taxon>Dikarya</taxon>
        <taxon>Ascomycota</taxon>
        <taxon>Pezizomycotina</taxon>
        <taxon>Dothideomycetes</taxon>
        <taxon>Pleosporomycetidae</taxon>
        <taxon>Pleosporales</taxon>
        <taxon>Pleosporineae</taxon>
        <taxon>Pleosporaceae</taxon>
        <taxon>Alternaria</taxon>
        <taxon>Alternaria sect. Alternaria</taxon>
    </lineage>
</organism>
<dbReference type="InterPro" id="IPR011598">
    <property type="entry name" value="bHLH_dom"/>
</dbReference>
<sequence length="710" mass="76983">MDFSNLPAFSMAASNPLYSPNSDAFPSPDEIDAYLTESYPALSDYGFNSYNNRSSSCFDRSITPGDSDLNWRAPVSNSYINNPSLVTTTNAVSNPPQNAWSNYNPSPLSCPADLQHTYPETGFPGGFASNPSPLPTPPRYGSPTSPSPIATHHPSPEDTSLKPPAPRKRGRPRLHRPASEPSATTAAVNKITRTQCMPHTEVERKYREKLNAELERLRRAVPMLPQCDNGDTGAVKPSKSMVLAVAIDYIKELERQRDAAVEEVERLGELRLGISIEVMVQPMKYPKEAKSYAQRLLGVFLPAGYPQSVTEDYIHYQIYDSLQAFSSSIAGLLASRAVLEGVGVGDSTASPTSALLLSVLQESTGRIATILFAHRLGTALEPECKMFRLAADVFNDTAMVLDCLSPAFHKPIRVAVLSFSSCLRALCGVCAGSAKASLSAHFASKGNLGEVNAKDSSQETVISLLGMLAGSLVVSHITSPFATWTTLLFLLAVHLATNYAAVKAVRMRSLNRQRANILFSSILQHGVVLSPNEVSKRERIFHRGDVLRWSDDEMLGHCKIGVSLQEMLGRMGEQNTQTGSLALHAIQISELLTVFTSEAYIACPAASAVDISIVLKAGCGPNDQLKAWAHALLLAKRARDGKGHSGNKPNTASAPPKDRLIAELRQTLEDVRVMFDKYGNEMMGKGWDLDVAAMETRAGTRLQIGVQQVG</sequence>
<feature type="coiled-coil region" evidence="6">
    <location>
        <begin position="243"/>
        <end position="270"/>
    </location>
</feature>